<keyword evidence="20" id="KW-0472">Membrane</keyword>
<dbReference type="GO" id="GO:0003993">
    <property type="term" value="F:acid phosphatase activity"/>
    <property type="evidence" value="ECO:0007669"/>
    <property type="project" value="TreeGrafter"/>
</dbReference>
<evidence type="ECO:0000313" key="21">
    <source>
        <dbReference type="EMBL" id="KAK3293985.1"/>
    </source>
</evidence>
<feature type="disulfide bond" evidence="19">
    <location>
        <begin position="305"/>
        <end position="322"/>
    </location>
</feature>
<evidence type="ECO:0000256" key="13">
    <source>
        <dbReference type="ARBA" id="ARBA00043721"/>
    </source>
</evidence>
<keyword evidence="7 19" id="KW-1015">Disulfide bond</keyword>
<dbReference type="InterPro" id="IPR000560">
    <property type="entry name" value="His_Pase_clade-2"/>
</dbReference>
<dbReference type="CDD" id="cd07061">
    <property type="entry name" value="HP_HAP_like"/>
    <property type="match status" value="1"/>
</dbReference>
<evidence type="ECO:0000256" key="5">
    <source>
        <dbReference type="ARBA" id="ARBA00022525"/>
    </source>
</evidence>
<keyword evidence="22" id="KW-1185">Reference proteome</keyword>
<dbReference type="AlphaFoldDB" id="A0AAE0HCU1"/>
<evidence type="ECO:0000256" key="15">
    <source>
        <dbReference type="ARBA" id="ARBA00043788"/>
    </source>
</evidence>
<evidence type="ECO:0000256" key="3">
    <source>
        <dbReference type="ARBA" id="ARBA00011245"/>
    </source>
</evidence>
<dbReference type="Pfam" id="PF00328">
    <property type="entry name" value="His_Phos_2"/>
    <property type="match status" value="1"/>
</dbReference>
<evidence type="ECO:0000256" key="8">
    <source>
        <dbReference type="ARBA" id="ARBA00023180"/>
    </source>
</evidence>
<dbReference type="PANTHER" id="PTHR20963">
    <property type="entry name" value="MULTIPLE INOSITOL POLYPHOSPHATE PHOSPHATASE-RELATED"/>
    <property type="match status" value="1"/>
</dbReference>
<comment type="catalytic activity">
    <reaction evidence="12">
        <text>1D-myo-inositol 1,2-bisphosphate + H2O = 1D-myo-inositol 2-phosphate + phosphate</text>
        <dbReference type="Rhea" id="RHEA:77135"/>
        <dbReference type="ChEBI" id="CHEBI:15377"/>
        <dbReference type="ChEBI" id="CHEBI:43474"/>
        <dbReference type="ChEBI" id="CHEBI:84142"/>
        <dbReference type="ChEBI" id="CHEBI:195539"/>
    </reaction>
    <physiologicalReaction direction="left-to-right" evidence="12">
        <dbReference type="Rhea" id="RHEA:77136"/>
    </physiologicalReaction>
</comment>
<dbReference type="SUPFAM" id="SSF53254">
    <property type="entry name" value="Phosphoglycerate mutase-like"/>
    <property type="match status" value="1"/>
</dbReference>
<evidence type="ECO:0000256" key="7">
    <source>
        <dbReference type="ARBA" id="ARBA00023157"/>
    </source>
</evidence>
<protein>
    <recommendedName>
        <fullName evidence="16">Phytase A</fullName>
        <ecNumber evidence="4">3.1.3.8</ecNumber>
    </recommendedName>
    <alternativeName>
        <fullName evidence="17">Histidine acid phosphatase phyA</fullName>
    </alternativeName>
    <alternativeName>
        <fullName evidence="10">Myo-inositol hexakisphosphate phosphohydrolase A</fullName>
    </alternativeName>
    <alternativeName>
        <fullName evidence="9">Myo-inositol-hexaphosphate 3-phosphohydrolase A</fullName>
    </alternativeName>
</protein>
<dbReference type="PROSITE" id="PS00778">
    <property type="entry name" value="HIS_ACID_PHOSPHAT_2"/>
    <property type="match status" value="1"/>
</dbReference>
<comment type="catalytic activity">
    <reaction evidence="13">
        <text>1D-myo-inositol 1,2,6-trisphosphate + H2O = 1D-myo-inositol 1,2-bisphosphate + phosphate</text>
        <dbReference type="Rhea" id="RHEA:77131"/>
        <dbReference type="ChEBI" id="CHEBI:15377"/>
        <dbReference type="ChEBI" id="CHEBI:43474"/>
        <dbReference type="ChEBI" id="CHEBI:195537"/>
        <dbReference type="ChEBI" id="CHEBI:195539"/>
    </reaction>
    <physiologicalReaction direction="left-to-right" evidence="13">
        <dbReference type="Rhea" id="RHEA:77132"/>
    </physiologicalReaction>
</comment>
<keyword evidence="8" id="KW-0325">Glycoprotein</keyword>
<feature type="active site" description="Proton donor" evidence="18">
    <location>
        <position position="402"/>
    </location>
</feature>
<dbReference type="InterPro" id="IPR033379">
    <property type="entry name" value="Acid_Pase_AS"/>
</dbReference>
<evidence type="ECO:0000256" key="1">
    <source>
        <dbReference type="ARBA" id="ARBA00004613"/>
    </source>
</evidence>
<evidence type="ECO:0000256" key="10">
    <source>
        <dbReference type="ARBA" id="ARBA00042300"/>
    </source>
</evidence>
<keyword evidence="20" id="KW-1133">Transmembrane helix</keyword>
<dbReference type="RefSeq" id="XP_062657499.1">
    <property type="nucleotide sequence ID" value="XM_062801725.1"/>
</dbReference>
<comment type="catalytic activity">
    <reaction evidence="15">
        <text>1D-myo-inositol hexakisphosphate + H2O = 1D-myo-inositol 1,2,4,5,6-pentakisphosphate + phosphate</text>
        <dbReference type="Rhea" id="RHEA:16989"/>
        <dbReference type="ChEBI" id="CHEBI:15377"/>
        <dbReference type="ChEBI" id="CHEBI:43474"/>
        <dbReference type="ChEBI" id="CHEBI:57798"/>
        <dbReference type="ChEBI" id="CHEBI:58130"/>
        <dbReference type="EC" id="3.1.3.8"/>
    </reaction>
    <physiologicalReaction direction="left-to-right" evidence="15">
        <dbReference type="Rhea" id="RHEA:16990"/>
    </physiologicalReaction>
</comment>
<comment type="subcellular location">
    <subcellularLocation>
        <location evidence="1">Secreted</location>
    </subcellularLocation>
</comment>
<dbReference type="InterPro" id="IPR016274">
    <property type="entry name" value="Histidine_acid_Pase_euk"/>
</dbReference>
<sequence>MMASLMNWFRKGPSGYAPLLDQSASNGGLGQGTRPRWTRRATKLAGLALMVVLVGFATVVFMQRGPLKCDDTPDRGYLCGTPIYHYWGQYSPYYSVPSEIDPSIPDDCELTFAQVLSRHGARAPTFTRSVHYRLIVARIYDAKSYGPGFEFLRDYKYRLGADQLTPMGQQQMVNSGLKFYHRYRSLARKSPPFVRAGGQDRVVHSAQNFTQGFHAALLADPESTARPRLPYDMVVIPETATTNNTLHHSLCDAFERGRYATIGRAAQKAYLTTFAAPITARINANLAIRGDPFDDRDTIALMDLCPFETVASPGGAVPAPFCRLFTPAEWRHYDYYQSLEKWYGYGPGNPLGPTQGVGFVNELLARLTRTPVADGTSTNRTLDADRETFPLDRALYADFSHDNDMMGVLGALGVYDGVAMLDNSTRQEPEESGGYAAGWAVPFGARVYVEKMRCGVKGEKGEGAEEGEEEGEEMVRVLVNDRVMKLSRCGADHRGMCTLGRFVESMEFARGDGRWDLCF</sequence>
<evidence type="ECO:0000256" key="12">
    <source>
        <dbReference type="ARBA" id="ARBA00043675"/>
    </source>
</evidence>
<gene>
    <name evidence="21" type="ORF">B0H64DRAFT_361197</name>
</gene>
<feature type="transmembrane region" description="Helical" evidence="20">
    <location>
        <begin position="44"/>
        <end position="62"/>
    </location>
</feature>
<evidence type="ECO:0000256" key="19">
    <source>
        <dbReference type="PIRSR" id="PIRSR000894-2"/>
    </source>
</evidence>
<evidence type="ECO:0000256" key="14">
    <source>
        <dbReference type="ARBA" id="ARBA00043748"/>
    </source>
</evidence>
<feature type="disulfide bond" evidence="19">
    <location>
        <begin position="489"/>
        <end position="497"/>
    </location>
</feature>
<evidence type="ECO:0000256" key="2">
    <source>
        <dbReference type="ARBA" id="ARBA00005375"/>
    </source>
</evidence>
<dbReference type="GO" id="GO:0016158">
    <property type="term" value="F:inositol hexakisphosphate 3-phosphatase activity"/>
    <property type="evidence" value="ECO:0007669"/>
    <property type="project" value="UniProtKB-EC"/>
</dbReference>
<dbReference type="InterPro" id="IPR029033">
    <property type="entry name" value="His_PPase_superfam"/>
</dbReference>
<feature type="disulfide bond" evidence="19">
    <location>
        <begin position="108"/>
        <end position="454"/>
    </location>
</feature>
<reference evidence="21" key="1">
    <citation type="journal article" date="2023" name="Mol. Phylogenet. Evol.">
        <title>Genome-scale phylogeny and comparative genomics of the fungal order Sordariales.</title>
        <authorList>
            <person name="Hensen N."/>
            <person name="Bonometti L."/>
            <person name="Westerberg I."/>
            <person name="Brannstrom I.O."/>
            <person name="Guillou S."/>
            <person name="Cros-Aarteil S."/>
            <person name="Calhoun S."/>
            <person name="Haridas S."/>
            <person name="Kuo A."/>
            <person name="Mondo S."/>
            <person name="Pangilinan J."/>
            <person name="Riley R."/>
            <person name="LaButti K."/>
            <person name="Andreopoulos B."/>
            <person name="Lipzen A."/>
            <person name="Chen C."/>
            <person name="Yan M."/>
            <person name="Daum C."/>
            <person name="Ng V."/>
            <person name="Clum A."/>
            <person name="Steindorff A."/>
            <person name="Ohm R.A."/>
            <person name="Martin F."/>
            <person name="Silar P."/>
            <person name="Natvig D.O."/>
            <person name="Lalanne C."/>
            <person name="Gautier V."/>
            <person name="Ament-Velasquez S.L."/>
            <person name="Kruys A."/>
            <person name="Hutchinson M.I."/>
            <person name="Powell A.J."/>
            <person name="Barry K."/>
            <person name="Miller A.N."/>
            <person name="Grigoriev I.V."/>
            <person name="Debuchy R."/>
            <person name="Gladieux P."/>
            <person name="Hiltunen Thoren M."/>
            <person name="Johannesson H."/>
        </authorList>
    </citation>
    <scope>NUCLEOTIDE SEQUENCE</scope>
    <source>
        <strain evidence="21">CBS 168.71</strain>
    </source>
</reference>
<accession>A0AAE0HCU1</accession>
<feature type="disulfide bond" evidence="19">
    <location>
        <begin position="251"/>
        <end position="518"/>
    </location>
</feature>
<name>A0AAE0HCU1_9PEZI</name>
<dbReference type="GeneID" id="87838673"/>
<evidence type="ECO:0000256" key="4">
    <source>
        <dbReference type="ARBA" id="ARBA00012632"/>
    </source>
</evidence>
<evidence type="ECO:0000256" key="11">
    <source>
        <dbReference type="ARBA" id="ARBA00043670"/>
    </source>
</evidence>
<organism evidence="21 22">
    <name type="scientific">Chaetomium fimeti</name>
    <dbReference type="NCBI Taxonomy" id="1854472"/>
    <lineage>
        <taxon>Eukaryota</taxon>
        <taxon>Fungi</taxon>
        <taxon>Dikarya</taxon>
        <taxon>Ascomycota</taxon>
        <taxon>Pezizomycotina</taxon>
        <taxon>Sordariomycetes</taxon>
        <taxon>Sordariomycetidae</taxon>
        <taxon>Sordariales</taxon>
        <taxon>Chaetomiaceae</taxon>
        <taxon>Chaetomium</taxon>
    </lineage>
</organism>
<dbReference type="PIRSF" id="PIRSF000894">
    <property type="entry name" value="Acid_phosphatase"/>
    <property type="match status" value="1"/>
</dbReference>
<dbReference type="GO" id="GO:0005576">
    <property type="term" value="C:extracellular region"/>
    <property type="evidence" value="ECO:0007669"/>
    <property type="project" value="UniProtKB-SubCell"/>
</dbReference>
<evidence type="ECO:0000256" key="18">
    <source>
        <dbReference type="PIRSR" id="PIRSR000894-1"/>
    </source>
</evidence>
<dbReference type="EMBL" id="JAUEPN010000005">
    <property type="protein sequence ID" value="KAK3293985.1"/>
    <property type="molecule type" value="Genomic_DNA"/>
</dbReference>
<reference evidence="21" key="2">
    <citation type="submission" date="2023-06" db="EMBL/GenBank/DDBJ databases">
        <authorList>
            <consortium name="Lawrence Berkeley National Laboratory"/>
            <person name="Haridas S."/>
            <person name="Hensen N."/>
            <person name="Bonometti L."/>
            <person name="Westerberg I."/>
            <person name="Brannstrom I.O."/>
            <person name="Guillou S."/>
            <person name="Cros-Aarteil S."/>
            <person name="Calhoun S."/>
            <person name="Kuo A."/>
            <person name="Mondo S."/>
            <person name="Pangilinan J."/>
            <person name="Riley R."/>
            <person name="Labutti K."/>
            <person name="Andreopoulos B."/>
            <person name="Lipzen A."/>
            <person name="Chen C."/>
            <person name="Yanf M."/>
            <person name="Daum C."/>
            <person name="Ng V."/>
            <person name="Clum A."/>
            <person name="Steindorff A."/>
            <person name="Ohm R."/>
            <person name="Martin F."/>
            <person name="Silar P."/>
            <person name="Natvig D."/>
            <person name="Lalanne C."/>
            <person name="Gautier V."/>
            <person name="Ament-Velasquez S.L."/>
            <person name="Kruys A."/>
            <person name="Hutchinson M.I."/>
            <person name="Powell A.J."/>
            <person name="Barry K."/>
            <person name="Miller A.N."/>
            <person name="Grigoriev I.V."/>
            <person name="Debuchy R."/>
            <person name="Gladieux P."/>
            <person name="Thoren M.H."/>
            <person name="Johannesson H."/>
        </authorList>
    </citation>
    <scope>NUCLEOTIDE SEQUENCE</scope>
    <source>
        <strain evidence="21">CBS 168.71</strain>
    </source>
</reference>
<comment type="subunit">
    <text evidence="3">Monomer.</text>
</comment>
<comment type="similarity">
    <text evidence="2">Belongs to the histidine acid phosphatase family.</text>
</comment>
<comment type="catalytic activity">
    <reaction evidence="14">
        <text>1D-myo-inositol 1,2,4,5,6-pentakisphosphate + H2O = 1D-myo-inositol 1,2,5,6-tetrakisphosphate + phosphate</text>
        <dbReference type="Rhea" id="RHEA:77115"/>
        <dbReference type="ChEBI" id="CHEBI:15377"/>
        <dbReference type="ChEBI" id="CHEBI:43474"/>
        <dbReference type="ChEBI" id="CHEBI:57798"/>
        <dbReference type="ChEBI" id="CHEBI:195535"/>
    </reaction>
    <physiologicalReaction direction="left-to-right" evidence="14">
        <dbReference type="Rhea" id="RHEA:77116"/>
    </physiologicalReaction>
</comment>
<comment type="catalytic activity">
    <reaction evidence="11">
        <text>1D-myo-inositol 1,2,5,6-tetrakisphosphate + H2O = 1D-myo-inositol 1,2,6-trisphosphate + phosphate</text>
        <dbReference type="Rhea" id="RHEA:77119"/>
        <dbReference type="ChEBI" id="CHEBI:15377"/>
        <dbReference type="ChEBI" id="CHEBI:43474"/>
        <dbReference type="ChEBI" id="CHEBI:195535"/>
        <dbReference type="ChEBI" id="CHEBI:195537"/>
    </reaction>
    <physiologicalReaction direction="left-to-right" evidence="11">
        <dbReference type="Rhea" id="RHEA:77120"/>
    </physiologicalReaction>
</comment>
<keyword evidence="5" id="KW-0964">Secreted</keyword>
<dbReference type="PROSITE" id="PS00616">
    <property type="entry name" value="HIS_ACID_PHOSPHAT_1"/>
    <property type="match status" value="1"/>
</dbReference>
<feature type="active site" description="Nucleophile" evidence="18">
    <location>
        <position position="119"/>
    </location>
</feature>
<evidence type="ECO:0000256" key="9">
    <source>
        <dbReference type="ARBA" id="ARBA00041857"/>
    </source>
</evidence>
<evidence type="ECO:0000256" key="6">
    <source>
        <dbReference type="ARBA" id="ARBA00022801"/>
    </source>
</evidence>
<evidence type="ECO:0000256" key="16">
    <source>
        <dbReference type="ARBA" id="ARBA00044106"/>
    </source>
</evidence>
<dbReference type="Proteomes" id="UP001278766">
    <property type="component" value="Unassembled WGS sequence"/>
</dbReference>
<dbReference type="PANTHER" id="PTHR20963:SF24">
    <property type="entry name" value="3-PHYTASE B"/>
    <property type="match status" value="1"/>
</dbReference>
<evidence type="ECO:0000256" key="20">
    <source>
        <dbReference type="SAM" id="Phobius"/>
    </source>
</evidence>
<comment type="caution">
    <text evidence="21">The sequence shown here is derived from an EMBL/GenBank/DDBJ whole genome shotgun (WGS) entry which is preliminary data.</text>
</comment>
<evidence type="ECO:0000256" key="17">
    <source>
        <dbReference type="ARBA" id="ARBA00044262"/>
    </source>
</evidence>
<evidence type="ECO:0000313" key="22">
    <source>
        <dbReference type="Proteomes" id="UP001278766"/>
    </source>
</evidence>
<keyword evidence="20" id="KW-0812">Transmembrane</keyword>
<keyword evidence="6" id="KW-0378">Hydrolase</keyword>
<proteinExistence type="inferred from homology"/>
<dbReference type="EC" id="3.1.3.8" evidence="4"/>
<dbReference type="Gene3D" id="3.40.50.1240">
    <property type="entry name" value="Phosphoglycerate mutase-like"/>
    <property type="match status" value="1"/>
</dbReference>